<dbReference type="Gene3D" id="3.40.640.10">
    <property type="entry name" value="Type I PLP-dependent aspartate aminotransferase-like (Major domain)"/>
    <property type="match status" value="1"/>
</dbReference>
<dbReference type="OrthoDB" id="9807157at2"/>
<protein>
    <submittedName>
        <fullName evidence="4">Aminotransferase</fullName>
        <ecNumber evidence="4">2.3.1.47</ecNumber>
    </submittedName>
</protein>
<dbReference type="InterPro" id="IPR015424">
    <property type="entry name" value="PyrdxlP-dep_Trfase"/>
</dbReference>
<dbReference type="InterPro" id="IPR015422">
    <property type="entry name" value="PyrdxlP-dep_Trfase_small"/>
</dbReference>
<evidence type="ECO:0000259" key="3">
    <source>
        <dbReference type="Pfam" id="PF00155"/>
    </source>
</evidence>
<dbReference type="Proteomes" id="UP000255297">
    <property type="component" value="Unassembled WGS sequence"/>
</dbReference>
<proteinExistence type="predicted"/>
<dbReference type="SUPFAM" id="SSF53383">
    <property type="entry name" value="PLP-dependent transferases"/>
    <property type="match status" value="1"/>
</dbReference>
<comment type="cofactor">
    <cofactor evidence="1">
        <name>pyridoxal 5'-phosphate</name>
        <dbReference type="ChEBI" id="CHEBI:597326"/>
    </cofactor>
</comment>
<dbReference type="EMBL" id="UGPB01000001">
    <property type="protein sequence ID" value="STY29150.1"/>
    <property type="molecule type" value="Genomic_DNA"/>
</dbReference>
<dbReference type="PANTHER" id="PTHR13693">
    <property type="entry name" value="CLASS II AMINOTRANSFERASE/8-AMINO-7-OXONONANOATE SYNTHASE"/>
    <property type="match status" value="1"/>
</dbReference>
<dbReference type="RefSeq" id="WP_031566031.1">
    <property type="nucleotide sequence ID" value="NZ_CAAAIS010000010.1"/>
</dbReference>
<keyword evidence="5" id="KW-1185">Reference proteome</keyword>
<keyword evidence="2 4" id="KW-0808">Transferase</keyword>
<accession>A0A378LS09</accession>
<dbReference type="Gene3D" id="3.90.1150.10">
    <property type="entry name" value="Aspartate Aminotransferase, domain 1"/>
    <property type="match status" value="1"/>
</dbReference>
<dbReference type="GO" id="GO:0008710">
    <property type="term" value="F:8-amino-7-oxononanoate synthase activity"/>
    <property type="evidence" value="ECO:0007669"/>
    <property type="project" value="UniProtKB-EC"/>
</dbReference>
<reference evidence="4 5" key="1">
    <citation type="submission" date="2018-06" db="EMBL/GenBank/DDBJ databases">
        <authorList>
            <consortium name="Pathogen Informatics"/>
            <person name="Doyle S."/>
        </authorList>
    </citation>
    <scope>NUCLEOTIDE SEQUENCE [LARGE SCALE GENOMIC DNA]</scope>
    <source>
        <strain evidence="4 5">NCTC11532</strain>
    </source>
</reference>
<dbReference type="InterPro" id="IPR015421">
    <property type="entry name" value="PyrdxlP-dep_Trfase_major"/>
</dbReference>
<gene>
    <name evidence="4" type="primary">bioF_1</name>
    <name evidence="4" type="ORF">NCTC11532_01333</name>
</gene>
<organism evidence="4 5">
    <name type="scientific">Legionella wadsworthii</name>
    <dbReference type="NCBI Taxonomy" id="28088"/>
    <lineage>
        <taxon>Bacteria</taxon>
        <taxon>Pseudomonadati</taxon>
        <taxon>Pseudomonadota</taxon>
        <taxon>Gammaproteobacteria</taxon>
        <taxon>Legionellales</taxon>
        <taxon>Legionellaceae</taxon>
        <taxon>Legionella</taxon>
    </lineage>
</organism>
<dbReference type="InterPro" id="IPR004839">
    <property type="entry name" value="Aminotransferase_I/II_large"/>
</dbReference>
<name>A0A378LS09_9GAMM</name>
<dbReference type="EC" id="2.3.1.47" evidence="4"/>
<dbReference type="InterPro" id="IPR050087">
    <property type="entry name" value="AON_synthase_class-II"/>
</dbReference>
<evidence type="ECO:0000256" key="1">
    <source>
        <dbReference type="ARBA" id="ARBA00001933"/>
    </source>
</evidence>
<evidence type="ECO:0000256" key="2">
    <source>
        <dbReference type="ARBA" id="ARBA00022679"/>
    </source>
</evidence>
<keyword evidence="4" id="KW-0032">Aminotransferase</keyword>
<dbReference type="GO" id="GO:0030170">
    <property type="term" value="F:pyridoxal phosphate binding"/>
    <property type="evidence" value="ECO:0007669"/>
    <property type="project" value="InterPro"/>
</dbReference>
<dbReference type="AlphaFoldDB" id="A0A378LS09"/>
<dbReference type="Pfam" id="PF00155">
    <property type="entry name" value="Aminotran_1_2"/>
    <property type="match status" value="1"/>
</dbReference>
<evidence type="ECO:0000313" key="4">
    <source>
        <dbReference type="EMBL" id="STY29150.1"/>
    </source>
</evidence>
<dbReference type="STRING" id="1122170.GCA_000701265_01153"/>
<sequence length="431" mass="48050">MAVENVLDILKAFDNLQLGTVRQKCQINGVNSIDEIAKIYELTRQKQIELGQWGYENYTMQGSNASGLIRSDANQEIQKNCIIWSINHYLGLNRHPQVIASATEATQIYGTGSGTSAMSGGHNLLHKQLEQRLAKVMKKEAAILFSTGFTANFGAITALGKCGKTLFLLDEECHASIFDGVKLNSCNYMIFRHNRISELRQLLHTYSSDFDNILVLVESVYSMSGEEALLQEIVKLKKEYKFYLFVDEAHAFGLYEVGGLCSQLGITEDVDFIVTTLSKSTASIGGVVACSREFKTLFQAEATAYIFQAAMTPGDAAAALQALEIIESEPLLRESLWEKTHYFRKGLKTSGFDTGKGTSPIISIYIRNVDLLYRFSKILFEHNIFVTPITYPAVSPSEVRFRFIVNNGHTYDQIDHTLSLLTKIGKQLGVI</sequence>
<dbReference type="GO" id="GO:0008483">
    <property type="term" value="F:transaminase activity"/>
    <property type="evidence" value="ECO:0007669"/>
    <property type="project" value="UniProtKB-KW"/>
</dbReference>
<keyword evidence="4" id="KW-0012">Acyltransferase</keyword>
<feature type="domain" description="Aminotransferase class I/classII large" evidence="3">
    <location>
        <begin position="80"/>
        <end position="418"/>
    </location>
</feature>
<evidence type="ECO:0000313" key="5">
    <source>
        <dbReference type="Proteomes" id="UP000255297"/>
    </source>
</evidence>